<evidence type="ECO:0000259" key="13">
    <source>
        <dbReference type="Pfam" id="PF13733"/>
    </source>
</evidence>
<comment type="caution">
    <text evidence="14">The sequence shown here is derived from an EMBL/GenBank/DDBJ whole genome shotgun (WGS) entry which is preliminary data.</text>
</comment>
<keyword evidence="9 11" id="KW-0472">Membrane</keyword>
<dbReference type="InterPro" id="IPR003859">
    <property type="entry name" value="Galactosyl_T"/>
</dbReference>
<organism evidence="14 15">
    <name type="scientific">Patella caerulea</name>
    <name type="common">Rayed Mediterranean limpet</name>
    <dbReference type="NCBI Taxonomy" id="87958"/>
    <lineage>
        <taxon>Eukaryota</taxon>
        <taxon>Metazoa</taxon>
        <taxon>Spiralia</taxon>
        <taxon>Lophotrochozoa</taxon>
        <taxon>Mollusca</taxon>
        <taxon>Gastropoda</taxon>
        <taxon>Patellogastropoda</taxon>
        <taxon>Patelloidea</taxon>
        <taxon>Patellidae</taxon>
        <taxon>Patella</taxon>
    </lineage>
</organism>
<evidence type="ECO:0000256" key="3">
    <source>
        <dbReference type="ARBA" id="ARBA00005735"/>
    </source>
</evidence>
<feature type="domain" description="Galactosyltransferase C-terminal" evidence="12">
    <location>
        <begin position="233"/>
        <end position="309"/>
    </location>
</feature>
<evidence type="ECO:0000256" key="7">
    <source>
        <dbReference type="ARBA" id="ARBA00022968"/>
    </source>
</evidence>
<keyword evidence="15" id="KW-1185">Reference proteome</keyword>
<dbReference type="GO" id="GO:0033842">
    <property type="term" value="F:N-acetyl-beta-glucosaminyl-derivative 4-beta-N-acetylgalactosaminyltransferase activity"/>
    <property type="evidence" value="ECO:0007669"/>
    <property type="project" value="TreeGrafter"/>
</dbReference>
<keyword evidence="5 11" id="KW-0808">Transferase</keyword>
<dbReference type="EMBL" id="JAZGQO010000014">
    <property type="protein sequence ID" value="KAK6170487.1"/>
    <property type="molecule type" value="Genomic_DNA"/>
</dbReference>
<evidence type="ECO:0000256" key="1">
    <source>
        <dbReference type="ARBA" id="ARBA00004606"/>
    </source>
</evidence>
<dbReference type="GO" id="GO:0005975">
    <property type="term" value="P:carbohydrate metabolic process"/>
    <property type="evidence" value="ECO:0007669"/>
    <property type="project" value="InterPro"/>
</dbReference>
<reference evidence="14 15" key="1">
    <citation type="submission" date="2024-01" db="EMBL/GenBank/DDBJ databases">
        <title>The genome of the rayed Mediterranean limpet Patella caerulea (Linnaeus, 1758).</title>
        <authorList>
            <person name="Anh-Thu Weber A."/>
            <person name="Halstead-Nussloch G."/>
        </authorList>
    </citation>
    <scope>NUCLEOTIDE SEQUENCE [LARGE SCALE GENOMIC DNA]</scope>
    <source>
        <strain evidence="14">AATW-2023a</strain>
        <tissue evidence="14">Whole specimen</tissue>
    </source>
</reference>
<dbReference type="InterPro" id="IPR029044">
    <property type="entry name" value="Nucleotide-diphossugar_trans"/>
</dbReference>
<dbReference type="Pfam" id="PF13733">
    <property type="entry name" value="Glyco_transf_7N"/>
    <property type="match status" value="1"/>
</dbReference>
<dbReference type="PANTHER" id="PTHR19300:SF57">
    <property type="entry name" value="BETA-1,4-N-ACETYLGALACTOSAMINYLTRANSFERASE"/>
    <property type="match status" value="1"/>
</dbReference>
<dbReference type="EC" id="2.4.1.-" evidence="11"/>
<evidence type="ECO:0000256" key="11">
    <source>
        <dbReference type="RuleBase" id="RU368121"/>
    </source>
</evidence>
<comment type="function">
    <text evidence="11">Catalyses the transfer of galactose onto proteins or lipids.</text>
</comment>
<dbReference type="Proteomes" id="UP001347796">
    <property type="component" value="Unassembled WGS sequence"/>
</dbReference>
<evidence type="ECO:0000256" key="2">
    <source>
        <dbReference type="ARBA" id="ARBA00004922"/>
    </source>
</evidence>
<dbReference type="AlphaFoldDB" id="A0AAN8P4R4"/>
<comment type="similarity">
    <text evidence="3 11">Belongs to the glycosyltransferase 7 family.</text>
</comment>
<evidence type="ECO:0000259" key="12">
    <source>
        <dbReference type="Pfam" id="PF02709"/>
    </source>
</evidence>
<name>A0AAN8P4R4_PATCE</name>
<evidence type="ECO:0000256" key="5">
    <source>
        <dbReference type="ARBA" id="ARBA00022679"/>
    </source>
</evidence>
<evidence type="ECO:0000256" key="6">
    <source>
        <dbReference type="ARBA" id="ARBA00022692"/>
    </source>
</evidence>
<evidence type="ECO:0000313" key="14">
    <source>
        <dbReference type="EMBL" id="KAK6170487.1"/>
    </source>
</evidence>
<keyword evidence="10 11" id="KW-0325">Glycoprotein</keyword>
<feature type="domain" description="Galactosyltransferase N-terminal" evidence="13">
    <location>
        <begin position="97"/>
        <end position="229"/>
    </location>
</feature>
<keyword evidence="8 11" id="KW-1133">Transmembrane helix</keyword>
<dbReference type="InterPro" id="IPR027995">
    <property type="entry name" value="Galactosyl_T_N"/>
</dbReference>
<keyword evidence="4 11" id="KW-0328">Glycosyltransferase</keyword>
<proteinExistence type="inferred from homology"/>
<dbReference type="InterPro" id="IPR027791">
    <property type="entry name" value="Galactosyl_T_C"/>
</dbReference>
<evidence type="ECO:0000256" key="4">
    <source>
        <dbReference type="ARBA" id="ARBA00022676"/>
    </source>
</evidence>
<dbReference type="GO" id="GO:0006688">
    <property type="term" value="P:glycosphingolipid biosynthetic process"/>
    <property type="evidence" value="ECO:0007669"/>
    <property type="project" value="TreeGrafter"/>
</dbReference>
<dbReference type="GO" id="GO:0005794">
    <property type="term" value="C:Golgi apparatus"/>
    <property type="evidence" value="ECO:0007669"/>
    <property type="project" value="TreeGrafter"/>
</dbReference>
<dbReference type="Pfam" id="PF02709">
    <property type="entry name" value="Glyco_transf_7C"/>
    <property type="match status" value="1"/>
</dbReference>
<dbReference type="GO" id="GO:0008378">
    <property type="term" value="F:galactosyltransferase activity"/>
    <property type="evidence" value="ECO:0007669"/>
    <property type="project" value="TreeGrafter"/>
</dbReference>
<dbReference type="SUPFAM" id="SSF53448">
    <property type="entry name" value="Nucleotide-diphospho-sugar transferases"/>
    <property type="match status" value="1"/>
</dbReference>
<comment type="subcellular location">
    <subcellularLocation>
        <location evidence="1">Membrane</location>
        <topology evidence="1">Single-pass type II membrane protein</topology>
    </subcellularLocation>
</comment>
<evidence type="ECO:0000256" key="9">
    <source>
        <dbReference type="ARBA" id="ARBA00023136"/>
    </source>
</evidence>
<keyword evidence="7 11" id="KW-0735">Signal-anchor</keyword>
<comment type="pathway">
    <text evidence="2 11">Protein modification; protein glycosylation.</text>
</comment>
<evidence type="ECO:0000256" key="10">
    <source>
        <dbReference type="ARBA" id="ARBA00023180"/>
    </source>
</evidence>
<accession>A0AAN8P4R4</accession>
<keyword evidence="6 11" id="KW-0812">Transmembrane</keyword>
<dbReference type="Gene3D" id="3.90.550.10">
    <property type="entry name" value="Spore Coat Polysaccharide Biosynthesis Protein SpsA, Chain A"/>
    <property type="match status" value="1"/>
</dbReference>
<dbReference type="GO" id="GO:0016020">
    <property type="term" value="C:membrane"/>
    <property type="evidence" value="ECO:0007669"/>
    <property type="project" value="UniProtKB-SubCell"/>
</dbReference>
<gene>
    <name evidence="14" type="ORF">SNE40_018869</name>
</gene>
<dbReference type="PRINTS" id="PR02050">
    <property type="entry name" value="B14GALTRFASE"/>
</dbReference>
<evidence type="ECO:0000256" key="8">
    <source>
        <dbReference type="ARBA" id="ARBA00022989"/>
    </source>
</evidence>
<sequence length="372" mass="43111">MPDILRCCFSFAKLFTMNNIRSKVLQWIVVLILLLLGYVMIYNQSAVLNFKSFFNLVWANKNSRRLSIFQFRKYLADSSIGSLNINFSSSHRNTTLCPIIPPGLVGSITINRDILSYKAIEDKNRELQPGGCYSPSNCTPRHHVAILIPYRDRQSHLKLFLQNIHPFLRKQQLDYGIFVIELVSDVKFNRAMLFNIGFVEALKLHNYNCFIFHDVDLIPENDLNLYTCSERPRHMSVAIDKMKYRLPYNQLFGGVSAMTKEQFETVNGFSNSYFGWGGEDDDMYNRIAHNKMSIIRYSSEVARYKMMSHAKESPNPVRGTLLKDGQKRFKIDGLNSLQYEVLQVTRRKLFTWILVNINEKAVKDAIEAAMKL</sequence>
<dbReference type="PANTHER" id="PTHR19300">
    <property type="entry name" value="BETA-1,4-GALACTOSYLTRANSFERASE"/>
    <property type="match status" value="1"/>
</dbReference>
<dbReference type="CDD" id="cd00899">
    <property type="entry name" value="b4GalT"/>
    <property type="match status" value="1"/>
</dbReference>
<feature type="transmembrane region" description="Helical" evidence="11">
    <location>
        <begin position="24"/>
        <end position="42"/>
    </location>
</feature>
<protein>
    <recommendedName>
        <fullName evidence="11">Beta-1,4-galactosyltransferase</fullName>
        <ecNumber evidence="11">2.4.1.-</ecNumber>
    </recommendedName>
</protein>
<evidence type="ECO:0000313" key="15">
    <source>
        <dbReference type="Proteomes" id="UP001347796"/>
    </source>
</evidence>